<evidence type="ECO:0000256" key="6">
    <source>
        <dbReference type="ARBA" id="ARBA00022777"/>
    </source>
</evidence>
<dbReference type="CDD" id="cd00130">
    <property type="entry name" value="PAS"/>
    <property type="match status" value="1"/>
</dbReference>
<evidence type="ECO:0000259" key="12">
    <source>
        <dbReference type="PROSITE" id="PS50113"/>
    </source>
</evidence>
<proteinExistence type="predicted"/>
<dbReference type="InterPro" id="IPR001610">
    <property type="entry name" value="PAC"/>
</dbReference>
<dbReference type="InterPro" id="IPR036890">
    <property type="entry name" value="HATPase_C_sf"/>
</dbReference>
<dbReference type="SUPFAM" id="SSF47384">
    <property type="entry name" value="Homodimeric domain of signal transducing histidine kinase"/>
    <property type="match status" value="1"/>
</dbReference>
<evidence type="ECO:0000256" key="1">
    <source>
        <dbReference type="ARBA" id="ARBA00000085"/>
    </source>
</evidence>
<dbReference type="PANTHER" id="PTHR43065">
    <property type="entry name" value="SENSOR HISTIDINE KINASE"/>
    <property type="match status" value="1"/>
</dbReference>
<name>A0A523QHC1_UNCAE</name>
<dbReference type="InterPro" id="IPR004358">
    <property type="entry name" value="Sig_transdc_His_kin-like_C"/>
</dbReference>
<keyword evidence="4" id="KW-0808">Transferase</keyword>
<dbReference type="SMART" id="SM00387">
    <property type="entry name" value="HATPase_c"/>
    <property type="match status" value="1"/>
</dbReference>
<dbReference type="InterPro" id="IPR000014">
    <property type="entry name" value="PAS"/>
</dbReference>
<dbReference type="Gene3D" id="3.30.565.10">
    <property type="entry name" value="Histidine kinase-like ATPase, C-terminal domain"/>
    <property type="match status" value="1"/>
</dbReference>
<dbReference type="Pfam" id="PF00512">
    <property type="entry name" value="HisKA"/>
    <property type="match status" value="1"/>
</dbReference>
<dbReference type="PROSITE" id="PS50113">
    <property type="entry name" value="PAC"/>
    <property type="match status" value="1"/>
</dbReference>
<reference evidence="13 14" key="1">
    <citation type="submission" date="2019-03" db="EMBL/GenBank/DDBJ databases">
        <title>Metabolic potential of uncultured bacteria and archaea associated with petroleum seepage in deep-sea sediments.</title>
        <authorList>
            <person name="Dong X."/>
            <person name="Hubert C."/>
        </authorList>
    </citation>
    <scope>NUCLEOTIDE SEQUENCE [LARGE SCALE GENOMIC DNA]</scope>
    <source>
        <strain evidence="13">E44_bin92</strain>
    </source>
</reference>
<evidence type="ECO:0000256" key="8">
    <source>
        <dbReference type="ARBA" id="ARBA00023012"/>
    </source>
</evidence>
<dbReference type="PROSITE" id="PS50109">
    <property type="entry name" value="HIS_KIN"/>
    <property type="match status" value="1"/>
</dbReference>
<keyword evidence="7" id="KW-0067">ATP-binding</keyword>
<organism evidence="13 14">
    <name type="scientific">Aerophobetes bacterium</name>
    <dbReference type="NCBI Taxonomy" id="2030807"/>
    <lineage>
        <taxon>Bacteria</taxon>
        <taxon>Candidatus Aerophobota</taxon>
    </lineage>
</organism>
<keyword evidence="6 13" id="KW-0418">Kinase</keyword>
<evidence type="ECO:0000256" key="7">
    <source>
        <dbReference type="ARBA" id="ARBA00022840"/>
    </source>
</evidence>
<dbReference type="SUPFAM" id="SSF55874">
    <property type="entry name" value="ATPase domain of HSP90 chaperone/DNA topoisomerase II/histidine kinase"/>
    <property type="match status" value="1"/>
</dbReference>
<evidence type="ECO:0000313" key="13">
    <source>
        <dbReference type="EMBL" id="TES84902.1"/>
    </source>
</evidence>
<feature type="domain" description="PAS" evidence="11">
    <location>
        <begin position="36"/>
        <end position="100"/>
    </location>
</feature>
<evidence type="ECO:0000313" key="14">
    <source>
        <dbReference type="Proteomes" id="UP000320781"/>
    </source>
</evidence>
<dbReference type="InterPro" id="IPR036097">
    <property type="entry name" value="HisK_dim/P_sf"/>
</dbReference>
<accession>A0A523QHC1</accession>
<dbReference type="InterPro" id="IPR000700">
    <property type="entry name" value="PAS-assoc_C"/>
</dbReference>
<dbReference type="PRINTS" id="PR00344">
    <property type="entry name" value="BCTRLSENSOR"/>
</dbReference>
<dbReference type="SMART" id="SM00091">
    <property type="entry name" value="PAS"/>
    <property type="match status" value="1"/>
</dbReference>
<gene>
    <name evidence="13" type="ORF">E3J95_05760</name>
</gene>
<keyword evidence="9" id="KW-0175">Coiled coil</keyword>
<feature type="non-terminal residue" evidence="13">
    <location>
        <position position="555"/>
    </location>
</feature>
<dbReference type="Proteomes" id="UP000320781">
    <property type="component" value="Unassembled WGS sequence"/>
</dbReference>
<dbReference type="Pfam" id="PF13426">
    <property type="entry name" value="PAS_9"/>
    <property type="match status" value="1"/>
</dbReference>
<protein>
    <recommendedName>
        <fullName evidence="2">histidine kinase</fullName>
        <ecNumber evidence="2">2.7.13.3</ecNumber>
    </recommendedName>
</protein>
<dbReference type="NCBIfam" id="TIGR00229">
    <property type="entry name" value="sensory_box"/>
    <property type="match status" value="1"/>
</dbReference>
<evidence type="ECO:0000256" key="2">
    <source>
        <dbReference type="ARBA" id="ARBA00012438"/>
    </source>
</evidence>
<sequence>MPKKLTYEELEQRVMELEKEAVEHRWAEEEVLLHTEIVENMAEGVYLIRTGDGVIVYANKTFERMFGYEPGELVNKHVSIVNAPSEKRPEEIANDIIRNLKEKGTWSGEVHNIKKDGTPFWCHANVSTFAHHDFGEVWVSVHQDIGKRKKVEEELKKHRDHLEELVEERTVKLAEANEQLKQEIEERKPIEEALLKRTHDLGERVKELDCLYGISNLIEKQGISLEEIFQGTVDLIPHSWQYPEITCARITMQGQIFQTNSFEETIWKQVSDILVHDERLGTLEVCYLEEKPESDEGSFLKEETNLINAIAERLARIFERKRAEEALRDVQEELIRKEKLATIGKLSGSIAHELRNPLGVIDSSAYYLKKRLKEADEKVREHLDRIKAQVGRATAIIESLLNLTRIKEPKLETLDLKAITSEGIAASKVPDTVNVIQGFPEEEVLVSADREQLSLALRNIVADAVEAMTGEGTLTVTVCRASDDRAELSFIDTGPGIDPENLERIFEPLFTTRAKGIGFGLSIARMVIDRHGGTRAASSAPGRGATIIVSLPLYV</sequence>
<keyword evidence="5" id="KW-0547">Nucleotide-binding</keyword>
<feature type="domain" description="PAC" evidence="12">
    <location>
        <begin position="106"/>
        <end position="157"/>
    </location>
</feature>
<dbReference type="EC" id="2.7.13.3" evidence="2"/>
<dbReference type="SUPFAM" id="SSF55785">
    <property type="entry name" value="PYP-like sensor domain (PAS domain)"/>
    <property type="match status" value="1"/>
</dbReference>
<dbReference type="EMBL" id="SOKU01000280">
    <property type="protein sequence ID" value="TES84902.1"/>
    <property type="molecule type" value="Genomic_DNA"/>
</dbReference>
<feature type="coiled-coil region" evidence="9">
    <location>
        <begin position="148"/>
        <end position="193"/>
    </location>
</feature>
<keyword evidence="3" id="KW-0597">Phosphoprotein</keyword>
<dbReference type="InterPro" id="IPR005467">
    <property type="entry name" value="His_kinase_dom"/>
</dbReference>
<dbReference type="SMART" id="SM00388">
    <property type="entry name" value="HisKA"/>
    <property type="match status" value="1"/>
</dbReference>
<dbReference type="GO" id="GO:0000155">
    <property type="term" value="F:phosphorelay sensor kinase activity"/>
    <property type="evidence" value="ECO:0007669"/>
    <property type="project" value="InterPro"/>
</dbReference>
<dbReference type="InterPro" id="IPR003594">
    <property type="entry name" value="HATPase_dom"/>
</dbReference>
<dbReference type="CDD" id="cd00082">
    <property type="entry name" value="HisKA"/>
    <property type="match status" value="1"/>
</dbReference>
<dbReference type="GO" id="GO:0005524">
    <property type="term" value="F:ATP binding"/>
    <property type="evidence" value="ECO:0007669"/>
    <property type="project" value="UniProtKB-KW"/>
</dbReference>
<evidence type="ECO:0000256" key="3">
    <source>
        <dbReference type="ARBA" id="ARBA00022553"/>
    </source>
</evidence>
<comment type="caution">
    <text evidence="13">The sequence shown here is derived from an EMBL/GenBank/DDBJ whole genome shotgun (WGS) entry which is preliminary data.</text>
</comment>
<evidence type="ECO:0000259" key="10">
    <source>
        <dbReference type="PROSITE" id="PS50109"/>
    </source>
</evidence>
<dbReference type="PROSITE" id="PS50112">
    <property type="entry name" value="PAS"/>
    <property type="match status" value="1"/>
</dbReference>
<dbReference type="Pfam" id="PF02518">
    <property type="entry name" value="HATPase_c"/>
    <property type="match status" value="1"/>
</dbReference>
<keyword evidence="8" id="KW-0902">Two-component regulatory system</keyword>
<dbReference type="Gene3D" id="1.10.287.130">
    <property type="match status" value="1"/>
</dbReference>
<dbReference type="SMART" id="SM00086">
    <property type="entry name" value="PAC"/>
    <property type="match status" value="1"/>
</dbReference>
<feature type="domain" description="Histidine kinase" evidence="10">
    <location>
        <begin position="349"/>
        <end position="555"/>
    </location>
</feature>
<comment type="catalytic activity">
    <reaction evidence="1">
        <text>ATP + protein L-histidine = ADP + protein N-phospho-L-histidine.</text>
        <dbReference type="EC" id="2.7.13.3"/>
    </reaction>
</comment>
<evidence type="ECO:0000259" key="11">
    <source>
        <dbReference type="PROSITE" id="PS50112"/>
    </source>
</evidence>
<evidence type="ECO:0000256" key="9">
    <source>
        <dbReference type="SAM" id="Coils"/>
    </source>
</evidence>
<dbReference type="InterPro" id="IPR035965">
    <property type="entry name" value="PAS-like_dom_sf"/>
</dbReference>
<evidence type="ECO:0000256" key="5">
    <source>
        <dbReference type="ARBA" id="ARBA00022741"/>
    </source>
</evidence>
<dbReference type="Gene3D" id="3.30.450.20">
    <property type="entry name" value="PAS domain"/>
    <property type="match status" value="1"/>
</dbReference>
<dbReference type="AlphaFoldDB" id="A0A523QHC1"/>
<dbReference type="InterPro" id="IPR003661">
    <property type="entry name" value="HisK_dim/P_dom"/>
</dbReference>
<dbReference type="PANTHER" id="PTHR43065:SF10">
    <property type="entry name" value="PEROXIDE STRESS-ACTIVATED HISTIDINE KINASE MAK3"/>
    <property type="match status" value="1"/>
</dbReference>
<evidence type="ECO:0000256" key="4">
    <source>
        <dbReference type="ARBA" id="ARBA00022679"/>
    </source>
</evidence>